<proteinExistence type="inferred from homology"/>
<dbReference type="InterPro" id="IPR036188">
    <property type="entry name" value="FAD/NAD-bd_sf"/>
</dbReference>
<evidence type="ECO:0000313" key="18">
    <source>
        <dbReference type="Proteomes" id="UP000635245"/>
    </source>
</evidence>
<feature type="region of interest" description="Disordered" evidence="14">
    <location>
        <begin position="1"/>
        <end position="22"/>
    </location>
</feature>
<dbReference type="Pfam" id="PF02910">
    <property type="entry name" value="Succ_DH_flav_C"/>
    <property type="match status" value="1"/>
</dbReference>
<dbReference type="NCBIfam" id="TIGR00551">
    <property type="entry name" value="nadB"/>
    <property type="match status" value="1"/>
</dbReference>
<evidence type="ECO:0000256" key="2">
    <source>
        <dbReference type="ARBA" id="ARBA00004950"/>
    </source>
</evidence>
<evidence type="ECO:0000256" key="9">
    <source>
        <dbReference type="ARBA" id="ARBA00023002"/>
    </source>
</evidence>
<dbReference type="EC" id="1.4.3.16" evidence="4 12"/>
<dbReference type="NCBIfam" id="NF005867">
    <property type="entry name" value="PRK07804.1"/>
    <property type="match status" value="1"/>
</dbReference>
<evidence type="ECO:0000256" key="1">
    <source>
        <dbReference type="ARBA" id="ARBA00001974"/>
    </source>
</evidence>
<feature type="domain" description="FAD-dependent oxidoreductase 2 FAD-binding" evidence="15">
    <location>
        <begin position="28"/>
        <end position="406"/>
    </location>
</feature>
<evidence type="ECO:0000259" key="16">
    <source>
        <dbReference type="Pfam" id="PF02910"/>
    </source>
</evidence>
<dbReference type="AlphaFoldDB" id="A0A934V709"/>
<protein>
    <recommendedName>
        <fullName evidence="5 12">L-aspartate oxidase</fullName>
        <ecNumber evidence="4 12">1.4.3.16</ecNumber>
    </recommendedName>
</protein>
<dbReference type="RefSeq" id="WP_200319508.1">
    <property type="nucleotide sequence ID" value="NZ_JAENJH010000004.1"/>
</dbReference>
<evidence type="ECO:0000259" key="15">
    <source>
        <dbReference type="Pfam" id="PF00890"/>
    </source>
</evidence>
<dbReference type="SUPFAM" id="SSF56425">
    <property type="entry name" value="Succinate dehydrogenase/fumarate reductase flavoprotein, catalytic domain"/>
    <property type="match status" value="1"/>
</dbReference>
<dbReference type="InterPro" id="IPR015939">
    <property type="entry name" value="Fum_Rdtase/Succ_DH_flav-like_C"/>
</dbReference>
<dbReference type="Proteomes" id="UP000635245">
    <property type="component" value="Unassembled WGS sequence"/>
</dbReference>
<dbReference type="Gene3D" id="1.20.58.100">
    <property type="entry name" value="Fumarate reductase/succinate dehydrogenase flavoprotein-like, C-terminal domain"/>
    <property type="match status" value="1"/>
</dbReference>
<dbReference type="InterPro" id="IPR037099">
    <property type="entry name" value="Fum_R/Succ_DH_flav-like_C_sf"/>
</dbReference>
<keyword evidence="6 13" id="KW-0285">Flavoprotein</keyword>
<feature type="domain" description="Fumarate reductase/succinate dehydrogenase flavoprotein-like C-terminal" evidence="16">
    <location>
        <begin position="448"/>
        <end position="538"/>
    </location>
</feature>
<evidence type="ECO:0000256" key="7">
    <source>
        <dbReference type="ARBA" id="ARBA00022642"/>
    </source>
</evidence>
<feature type="compositionally biased region" description="Basic and acidic residues" evidence="14">
    <location>
        <begin position="1"/>
        <end position="12"/>
    </location>
</feature>
<evidence type="ECO:0000256" key="6">
    <source>
        <dbReference type="ARBA" id="ARBA00022630"/>
    </source>
</evidence>
<evidence type="ECO:0000256" key="10">
    <source>
        <dbReference type="ARBA" id="ARBA00029426"/>
    </source>
</evidence>
<dbReference type="EMBL" id="JAENJH010000004">
    <property type="protein sequence ID" value="MBK1786238.1"/>
    <property type="molecule type" value="Genomic_DNA"/>
</dbReference>
<keyword evidence="18" id="KW-1185">Reference proteome</keyword>
<dbReference type="InterPro" id="IPR005288">
    <property type="entry name" value="NadB"/>
</dbReference>
<dbReference type="SUPFAM" id="SSF51905">
    <property type="entry name" value="FAD/NAD(P)-binding domain"/>
    <property type="match status" value="1"/>
</dbReference>
<dbReference type="SUPFAM" id="SSF46977">
    <property type="entry name" value="Succinate dehydrogenase/fumarate reductase flavoprotein C-terminal domain"/>
    <property type="match status" value="1"/>
</dbReference>
<comment type="catalytic activity">
    <reaction evidence="11">
        <text>L-aspartate + O2 = iminosuccinate + H2O2</text>
        <dbReference type="Rhea" id="RHEA:25876"/>
        <dbReference type="ChEBI" id="CHEBI:15379"/>
        <dbReference type="ChEBI" id="CHEBI:16240"/>
        <dbReference type="ChEBI" id="CHEBI:29991"/>
        <dbReference type="ChEBI" id="CHEBI:77875"/>
        <dbReference type="EC" id="1.4.3.16"/>
    </reaction>
    <physiologicalReaction direction="left-to-right" evidence="11">
        <dbReference type="Rhea" id="RHEA:25877"/>
    </physiologicalReaction>
</comment>
<comment type="function">
    <text evidence="10">Catalyzes the oxidation of L-aspartate to iminoaspartate, the first step in the de novo biosynthesis of NAD(+).</text>
</comment>
<evidence type="ECO:0000256" key="8">
    <source>
        <dbReference type="ARBA" id="ARBA00022827"/>
    </source>
</evidence>
<reference evidence="17" key="1">
    <citation type="submission" date="2020-12" db="EMBL/GenBank/DDBJ databases">
        <title>Prauserella sp. ASG 168, a novel actinomycete isolated from cave rock.</title>
        <authorList>
            <person name="Suriyachadkun C."/>
        </authorList>
    </citation>
    <scope>NUCLEOTIDE SEQUENCE</scope>
    <source>
        <strain evidence="17">ASG 168</strain>
    </source>
</reference>
<accession>A0A934V709</accession>
<keyword evidence="9 13" id="KW-0560">Oxidoreductase</keyword>
<dbReference type="GO" id="GO:0005737">
    <property type="term" value="C:cytoplasm"/>
    <property type="evidence" value="ECO:0007669"/>
    <property type="project" value="UniProtKB-SubCell"/>
</dbReference>
<dbReference type="FunFam" id="3.90.700.10:FF:000002">
    <property type="entry name" value="L-aspartate oxidase"/>
    <property type="match status" value="1"/>
</dbReference>
<evidence type="ECO:0000256" key="3">
    <source>
        <dbReference type="ARBA" id="ARBA00008562"/>
    </source>
</evidence>
<keyword evidence="7 13" id="KW-0662">Pyridine nucleotide biosynthesis</keyword>
<comment type="subcellular location">
    <subcellularLocation>
        <location evidence="13">Cytoplasm</location>
    </subcellularLocation>
</comment>
<dbReference type="GO" id="GO:0033765">
    <property type="term" value="F:steroid dehydrogenase activity, acting on the CH-CH group of donors"/>
    <property type="evidence" value="ECO:0007669"/>
    <property type="project" value="UniProtKB-ARBA"/>
</dbReference>
<comment type="cofactor">
    <cofactor evidence="1 13">
        <name>FAD</name>
        <dbReference type="ChEBI" id="CHEBI:57692"/>
    </cofactor>
</comment>
<comment type="caution">
    <text evidence="17">The sequence shown here is derived from an EMBL/GenBank/DDBJ whole genome shotgun (WGS) entry which is preliminary data.</text>
</comment>
<evidence type="ECO:0000256" key="13">
    <source>
        <dbReference type="RuleBase" id="RU362049"/>
    </source>
</evidence>
<keyword evidence="8 13" id="KW-0274">FAD</keyword>
<evidence type="ECO:0000256" key="4">
    <source>
        <dbReference type="ARBA" id="ARBA00012173"/>
    </source>
</evidence>
<dbReference type="Pfam" id="PF00890">
    <property type="entry name" value="FAD_binding_2"/>
    <property type="match status" value="1"/>
</dbReference>
<dbReference type="GO" id="GO:0008734">
    <property type="term" value="F:L-aspartate oxidase activity"/>
    <property type="evidence" value="ECO:0007669"/>
    <property type="project" value="UniProtKB-UniRule"/>
</dbReference>
<dbReference type="Gene3D" id="3.90.700.10">
    <property type="entry name" value="Succinate dehydrogenase/fumarate reductase flavoprotein, catalytic domain"/>
    <property type="match status" value="1"/>
</dbReference>
<dbReference type="PANTHER" id="PTHR42716:SF2">
    <property type="entry name" value="L-ASPARTATE OXIDASE, CHLOROPLASTIC"/>
    <property type="match status" value="1"/>
</dbReference>
<comment type="similarity">
    <text evidence="3 13">Belongs to the FAD-dependent oxidoreductase 2 family. NadB subfamily.</text>
</comment>
<dbReference type="PRINTS" id="PR00368">
    <property type="entry name" value="FADPNR"/>
</dbReference>
<comment type="pathway">
    <text evidence="2 13">Cofactor biosynthesis; NAD(+) biosynthesis; iminoaspartate from L-aspartate (oxidase route): step 1/1.</text>
</comment>
<sequence>MTGPVSDHEAKTGRPQRRQHPRWEARADLVVLGSGVAGLTAALRARELGLRVLVVTKASVADGNTRWAQGGVAVVLDGERDEGDTVAAHVADTITAGAGLCDDGAVREIVGAGPAAVARLRARGAEFDAGASGLARTREGGHSAFRVIHAGGDATGAEVERTLVAAAGEHGIPVLERHLAVDALRTPAGDVAGVTVLDPAGVPGVLRAPAVLLATGGYGQLYQATSNPEIATGDGLALALRAGAVVADIEFVQFHPTVLYTPGARGRCPLVTEAVRGEGAVLLDGAGEPVMRGVHPLGDLAPRDVVSAAITRRMAQAPGGIDDHVFLDATAISGFARRFPTVHAACVAAGTDPAREAIPVTPAAHFACGGVVTGTDGRTGVTGLYAAGEVARTGLHGANRLASNSLLEGLVVGERAAEAVAADLAAGVLANPKHGSAPETGPVAVTERDALQRVMSRYAAIGRDADGLAAAGSVLDLSATDRPLWTQDAVEDAALTLLAQALVAAAARRTESRGCHVRTDVTARDDLAWRRSQLIKLSPSGQPVLADPVLEGAA</sequence>
<organism evidence="17 18">
    <name type="scientific">Prauserella cavernicola</name>
    <dbReference type="NCBI Taxonomy" id="2800127"/>
    <lineage>
        <taxon>Bacteria</taxon>
        <taxon>Bacillati</taxon>
        <taxon>Actinomycetota</taxon>
        <taxon>Actinomycetes</taxon>
        <taxon>Pseudonocardiales</taxon>
        <taxon>Pseudonocardiaceae</taxon>
        <taxon>Prauserella</taxon>
    </lineage>
</organism>
<dbReference type="InterPro" id="IPR027477">
    <property type="entry name" value="Succ_DH/fumarate_Rdtase_cat_sf"/>
</dbReference>
<dbReference type="Gene3D" id="3.50.50.60">
    <property type="entry name" value="FAD/NAD(P)-binding domain"/>
    <property type="match status" value="1"/>
</dbReference>
<evidence type="ECO:0000256" key="5">
    <source>
        <dbReference type="ARBA" id="ARBA00021901"/>
    </source>
</evidence>
<name>A0A934V709_9PSEU</name>
<evidence type="ECO:0000256" key="11">
    <source>
        <dbReference type="ARBA" id="ARBA00048305"/>
    </source>
</evidence>
<evidence type="ECO:0000313" key="17">
    <source>
        <dbReference type="EMBL" id="MBK1786238.1"/>
    </source>
</evidence>
<gene>
    <name evidence="17" type="ORF">JHE00_18060</name>
</gene>
<dbReference type="PANTHER" id="PTHR42716">
    <property type="entry name" value="L-ASPARTATE OXIDASE"/>
    <property type="match status" value="1"/>
</dbReference>
<dbReference type="InterPro" id="IPR003953">
    <property type="entry name" value="FAD-dep_OxRdtase_2_FAD-bd"/>
</dbReference>
<dbReference type="PRINTS" id="PR00411">
    <property type="entry name" value="PNDRDTASEI"/>
</dbReference>
<dbReference type="GO" id="GO:0034628">
    <property type="term" value="P:'de novo' NAD+ biosynthetic process from L-aspartate"/>
    <property type="evidence" value="ECO:0007669"/>
    <property type="project" value="TreeGrafter"/>
</dbReference>
<evidence type="ECO:0000256" key="12">
    <source>
        <dbReference type="NCBIfam" id="TIGR00551"/>
    </source>
</evidence>
<evidence type="ECO:0000256" key="14">
    <source>
        <dbReference type="SAM" id="MobiDB-lite"/>
    </source>
</evidence>